<evidence type="ECO:0000313" key="3">
    <source>
        <dbReference type="Proteomes" id="UP001177670"/>
    </source>
</evidence>
<reference evidence="2" key="1">
    <citation type="submission" date="2021-10" db="EMBL/GenBank/DDBJ databases">
        <title>Melipona bicolor Genome sequencing and assembly.</title>
        <authorList>
            <person name="Araujo N.S."/>
            <person name="Arias M.C."/>
        </authorList>
    </citation>
    <scope>NUCLEOTIDE SEQUENCE</scope>
    <source>
        <strain evidence="2">USP_2M_L1-L4_2017</strain>
        <tissue evidence="2">Whole body</tissue>
    </source>
</reference>
<keyword evidence="3" id="KW-1185">Reference proteome</keyword>
<dbReference type="EMBL" id="JAHYIQ010000017">
    <property type="protein sequence ID" value="KAK1125159.1"/>
    <property type="molecule type" value="Genomic_DNA"/>
</dbReference>
<gene>
    <name evidence="2" type="ORF">K0M31_006499</name>
</gene>
<comment type="caution">
    <text evidence="2">The sequence shown here is derived from an EMBL/GenBank/DDBJ whole genome shotgun (WGS) entry which is preliminary data.</text>
</comment>
<feature type="region of interest" description="Disordered" evidence="1">
    <location>
        <begin position="18"/>
        <end position="43"/>
    </location>
</feature>
<dbReference type="AlphaFoldDB" id="A0AA40FTP2"/>
<sequence length="255" mass="28583">MESMISLDQGAHLPIVTLHASSSKMAKREEGEEMKKEKKAKQAKTSFTCEPFGMAFLSGRGGTARVFGQALWRNSKGISRSRGLGRVHPFTGFLEPPAAPSSDLRSSIDQPAARTRPEYKISKNLYGNCVRPPWNDFPSRSRYWDITRCRNHTNVKNPAGGETFGISRWRTLPVRSADRGKNTKLQDTLYMGKGHDETVKLYYLYLSIIKILSGQCPSLLGCLKREKGFIIAINVSLCDVMRECIAKCWLVCGLF</sequence>
<evidence type="ECO:0000313" key="2">
    <source>
        <dbReference type="EMBL" id="KAK1125159.1"/>
    </source>
</evidence>
<accession>A0AA40FTP2</accession>
<evidence type="ECO:0000256" key="1">
    <source>
        <dbReference type="SAM" id="MobiDB-lite"/>
    </source>
</evidence>
<proteinExistence type="predicted"/>
<protein>
    <submittedName>
        <fullName evidence="2">Uncharacterized protein</fullName>
    </submittedName>
</protein>
<feature type="compositionally biased region" description="Basic and acidic residues" evidence="1">
    <location>
        <begin position="26"/>
        <end position="36"/>
    </location>
</feature>
<dbReference type="Proteomes" id="UP001177670">
    <property type="component" value="Unassembled WGS sequence"/>
</dbReference>
<name>A0AA40FTP2_9HYME</name>
<organism evidence="2 3">
    <name type="scientific">Melipona bicolor</name>
    <dbReference type="NCBI Taxonomy" id="60889"/>
    <lineage>
        <taxon>Eukaryota</taxon>
        <taxon>Metazoa</taxon>
        <taxon>Ecdysozoa</taxon>
        <taxon>Arthropoda</taxon>
        <taxon>Hexapoda</taxon>
        <taxon>Insecta</taxon>
        <taxon>Pterygota</taxon>
        <taxon>Neoptera</taxon>
        <taxon>Endopterygota</taxon>
        <taxon>Hymenoptera</taxon>
        <taxon>Apocrita</taxon>
        <taxon>Aculeata</taxon>
        <taxon>Apoidea</taxon>
        <taxon>Anthophila</taxon>
        <taxon>Apidae</taxon>
        <taxon>Melipona</taxon>
    </lineage>
</organism>